<comment type="caution">
    <text evidence="20">The sequence shown here is derived from an EMBL/GenBank/DDBJ whole genome shotgun (WGS) entry which is preliminary data.</text>
</comment>
<keyword evidence="8 17" id="KW-0479">Metal-binding</keyword>
<dbReference type="GO" id="GO:0046872">
    <property type="term" value="F:metal ion binding"/>
    <property type="evidence" value="ECO:0007669"/>
    <property type="project" value="UniProtKB-KW"/>
</dbReference>
<dbReference type="InterPro" id="IPR029044">
    <property type="entry name" value="Nucleotide-diphossugar_trans"/>
</dbReference>
<keyword evidence="7 19" id="KW-0812">Transmembrane</keyword>
<dbReference type="GO" id="GO:0005975">
    <property type="term" value="P:carbohydrate metabolic process"/>
    <property type="evidence" value="ECO:0007669"/>
    <property type="project" value="TreeGrafter"/>
</dbReference>
<feature type="site" description="Interaction with galactose moiety of substrate glycoprotein" evidence="18">
    <location>
        <position position="224"/>
    </location>
</feature>
<evidence type="ECO:0000256" key="3">
    <source>
        <dbReference type="ARBA" id="ARBA00004922"/>
    </source>
</evidence>
<sequence>MEKINAFDMRVRRKYILILVFCSAFAFFVIWKLFQIQSGRDIQDMYCAQLVSQNKELIHLSHYQLTLLEQLYKENINQSLPIIYAITPTYYRYVQKAELTRLSQTLRLVENLHWIVVEDSDTKTNLVVNLLNESHLIYTHIAAKTPPFEKLKDKDPRWKKHRGVEQRNAGLKWLRENLVLSKNKGVVYFLDDDNTYSVKLFDEIRKVRKVGVWPVGLVGGLNAEAPVVDTTGKVSGYKSGWKPDRPFAIDMAGFAINLDLILSKQDAQFSYKMAKGYQESEFLSYFVTKDELEPRTNG</sequence>
<evidence type="ECO:0000256" key="16">
    <source>
        <dbReference type="PIRSR" id="PIRSR605027-1"/>
    </source>
</evidence>
<keyword evidence="12 19" id="KW-0472">Membrane</keyword>
<dbReference type="GO" id="GO:0050650">
    <property type="term" value="P:chondroitin sulfate proteoglycan biosynthetic process"/>
    <property type="evidence" value="ECO:0007669"/>
    <property type="project" value="TreeGrafter"/>
</dbReference>
<evidence type="ECO:0000256" key="18">
    <source>
        <dbReference type="PIRSR" id="PIRSR605027-4"/>
    </source>
</evidence>
<comment type="catalytic activity">
    <reaction evidence="15 19">
        <text>3-O-(beta-D-galactosyl-(1-&gt;3)-beta-D-galactosyl-(1-&gt;4)-beta-D-xylosyl)-L-seryl-[protein] + UDP-alpha-D-glucuronate = 3-O-(beta-D-GlcA-(1-&gt;3)-beta-D-Gal-(1-&gt;3)-beta-D-Gal-(1-&gt;4)-beta-D-Xyl)-L-seryl-[protein] + UDP + H(+)</text>
        <dbReference type="Rhea" id="RHEA:24168"/>
        <dbReference type="Rhea" id="RHEA-COMP:12571"/>
        <dbReference type="Rhea" id="RHEA-COMP:12573"/>
        <dbReference type="ChEBI" id="CHEBI:15378"/>
        <dbReference type="ChEBI" id="CHEBI:58052"/>
        <dbReference type="ChEBI" id="CHEBI:58223"/>
        <dbReference type="ChEBI" id="CHEBI:132090"/>
        <dbReference type="ChEBI" id="CHEBI:132093"/>
        <dbReference type="EC" id="2.4.1.135"/>
    </reaction>
</comment>
<evidence type="ECO:0000256" key="14">
    <source>
        <dbReference type="ARBA" id="ARBA00023211"/>
    </source>
</evidence>
<dbReference type="PANTHER" id="PTHR10896:SF65">
    <property type="entry name" value="GALACTOSYLGALACTOSYLXYLOSYLPROTEIN 3-BETA-GLUCURONOSYLTRANSFERASE 3"/>
    <property type="match status" value="1"/>
</dbReference>
<evidence type="ECO:0000256" key="9">
    <source>
        <dbReference type="ARBA" id="ARBA00022968"/>
    </source>
</evidence>
<dbReference type="Gene3D" id="3.90.550.10">
    <property type="entry name" value="Spore Coat Polysaccharide Biosynthesis Protein SpsA, Chain A"/>
    <property type="match status" value="1"/>
</dbReference>
<name>A0AAW1IEZ3_POPJA</name>
<dbReference type="GO" id="GO:0000139">
    <property type="term" value="C:Golgi membrane"/>
    <property type="evidence" value="ECO:0007669"/>
    <property type="project" value="UniProtKB-SubCell"/>
</dbReference>
<evidence type="ECO:0000313" key="20">
    <source>
        <dbReference type="EMBL" id="KAK9688132.1"/>
    </source>
</evidence>
<evidence type="ECO:0000256" key="7">
    <source>
        <dbReference type="ARBA" id="ARBA00022692"/>
    </source>
</evidence>
<evidence type="ECO:0000256" key="4">
    <source>
        <dbReference type="ARBA" id="ARBA00007706"/>
    </source>
</evidence>
<evidence type="ECO:0000256" key="15">
    <source>
        <dbReference type="ARBA" id="ARBA00047979"/>
    </source>
</evidence>
<evidence type="ECO:0000256" key="2">
    <source>
        <dbReference type="ARBA" id="ARBA00004323"/>
    </source>
</evidence>
<keyword evidence="21" id="KW-1185">Reference proteome</keyword>
<organism evidence="20 21">
    <name type="scientific">Popillia japonica</name>
    <name type="common">Japanese beetle</name>
    <dbReference type="NCBI Taxonomy" id="7064"/>
    <lineage>
        <taxon>Eukaryota</taxon>
        <taxon>Metazoa</taxon>
        <taxon>Ecdysozoa</taxon>
        <taxon>Arthropoda</taxon>
        <taxon>Hexapoda</taxon>
        <taxon>Insecta</taxon>
        <taxon>Pterygota</taxon>
        <taxon>Neoptera</taxon>
        <taxon>Endopterygota</taxon>
        <taxon>Coleoptera</taxon>
        <taxon>Polyphaga</taxon>
        <taxon>Scarabaeiformia</taxon>
        <taxon>Scarabaeidae</taxon>
        <taxon>Rutelinae</taxon>
        <taxon>Popillia</taxon>
    </lineage>
</organism>
<comment type="cofactor">
    <cofactor evidence="1 17 19">
        <name>Mn(2+)</name>
        <dbReference type="ChEBI" id="CHEBI:29035"/>
    </cofactor>
</comment>
<dbReference type="GO" id="GO:0015018">
    <property type="term" value="F:galactosylgalactosylxylosylprotein 3-beta-glucuronosyltransferase activity"/>
    <property type="evidence" value="ECO:0007669"/>
    <property type="project" value="UniProtKB-UniRule"/>
</dbReference>
<dbReference type="FunFam" id="3.90.550.10:FF:000044">
    <property type="entry name" value="Galactosylgalactosylxylosylprotein 3-beta-glucuronosyltransferase"/>
    <property type="match status" value="1"/>
</dbReference>
<protein>
    <recommendedName>
        <fullName evidence="5 19">Galactosylgalactosylxylosylprotein 3-beta-glucuronosyltransferase</fullName>
        <ecNumber evidence="5 19">2.4.1.135</ecNumber>
    </recommendedName>
</protein>
<dbReference type="EMBL" id="JASPKY010000604">
    <property type="protein sequence ID" value="KAK9688132.1"/>
    <property type="molecule type" value="Genomic_DNA"/>
</dbReference>
<keyword evidence="14 17" id="KW-0464">Manganese</keyword>
<comment type="similarity">
    <text evidence="4 19">Belongs to the glycosyltransferase 43 family.</text>
</comment>
<feature type="transmembrane region" description="Helical" evidence="19">
    <location>
        <begin position="15"/>
        <end position="34"/>
    </location>
</feature>
<dbReference type="AlphaFoldDB" id="A0AAW1IEZ3"/>
<evidence type="ECO:0000256" key="13">
    <source>
        <dbReference type="ARBA" id="ARBA00023180"/>
    </source>
</evidence>
<evidence type="ECO:0000256" key="19">
    <source>
        <dbReference type="RuleBase" id="RU363127"/>
    </source>
</evidence>
<dbReference type="InterPro" id="IPR005027">
    <property type="entry name" value="Glyco_trans_43"/>
</dbReference>
<feature type="active site" description="Proton donor/acceptor" evidence="16">
    <location>
        <position position="279"/>
    </location>
</feature>
<evidence type="ECO:0000256" key="6">
    <source>
        <dbReference type="ARBA" id="ARBA00022679"/>
    </source>
</evidence>
<reference evidence="20 21" key="1">
    <citation type="journal article" date="2024" name="BMC Genomics">
        <title>De novo assembly and annotation of Popillia japonica's genome with initial clues to its potential as an invasive pest.</title>
        <authorList>
            <person name="Cucini C."/>
            <person name="Boschi S."/>
            <person name="Funari R."/>
            <person name="Cardaioli E."/>
            <person name="Iannotti N."/>
            <person name="Marturano G."/>
            <person name="Paoli F."/>
            <person name="Bruttini M."/>
            <person name="Carapelli A."/>
            <person name="Frati F."/>
            <person name="Nardi F."/>
        </authorList>
    </citation>
    <scope>NUCLEOTIDE SEQUENCE [LARGE SCALE GENOMIC DNA]</scope>
    <source>
        <strain evidence="20">DMR45628</strain>
    </source>
</reference>
<accession>A0AAW1IEZ3</accession>
<dbReference type="Proteomes" id="UP001458880">
    <property type="component" value="Unassembled WGS sequence"/>
</dbReference>
<dbReference type="SUPFAM" id="SSF53448">
    <property type="entry name" value="Nucleotide-diphospho-sugar transferases"/>
    <property type="match status" value="1"/>
</dbReference>
<dbReference type="EC" id="2.4.1.135" evidence="5 19"/>
<dbReference type="Pfam" id="PF03360">
    <property type="entry name" value="Glyco_transf_43"/>
    <property type="match status" value="1"/>
</dbReference>
<dbReference type="PANTHER" id="PTHR10896">
    <property type="entry name" value="GALACTOSYLGALACTOSYLXYLOSYLPROTEIN 3-BETA-GLUCURONOSYLTRANSFERASE BETA-1,3-GLUCURONYLTRANSFERASE"/>
    <property type="match status" value="1"/>
</dbReference>
<evidence type="ECO:0000256" key="5">
    <source>
        <dbReference type="ARBA" id="ARBA00012641"/>
    </source>
</evidence>
<keyword evidence="6 19" id="KW-0808">Transferase</keyword>
<evidence type="ECO:0000256" key="11">
    <source>
        <dbReference type="ARBA" id="ARBA00023034"/>
    </source>
</evidence>
<feature type="binding site" evidence="17">
    <location>
        <position position="193"/>
    </location>
    <ligand>
        <name>Mn(2+)</name>
        <dbReference type="ChEBI" id="CHEBI:29035"/>
    </ligand>
</feature>
<dbReference type="CDD" id="cd00218">
    <property type="entry name" value="GlcAT-I"/>
    <property type="match status" value="1"/>
</dbReference>
<evidence type="ECO:0000256" key="8">
    <source>
        <dbReference type="ARBA" id="ARBA00022723"/>
    </source>
</evidence>
<gene>
    <name evidence="20" type="ORF">QE152_g35757</name>
</gene>
<evidence type="ECO:0000256" key="10">
    <source>
        <dbReference type="ARBA" id="ARBA00022989"/>
    </source>
</evidence>
<keyword evidence="11 19" id="KW-0333">Golgi apparatus</keyword>
<keyword evidence="10 19" id="KW-1133">Transmembrane helix</keyword>
<comment type="subcellular location">
    <subcellularLocation>
        <location evidence="2 19">Golgi apparatus membrane</location>
        <topology evidence="2 19">Single-pass type II membrane protein</topology>
    </subcellularLocation>
</comment>
<comment type="pathway">
    <text evidence="3 19">Protein modification; protein glycosylation.</text>
</comment>
<evidence type="ECO:0000256" key="17">
    <source>
        <dbReference type="PIRSR" id="PIRSR605027-3"/>
    </source>
</evidence>
<evidence type="ECO:0000256" key="1">
    <source>
        <dbReference type="ARBA" id="ARBA00001936"/>
    </source>
</evidence>
<keyword evidence="13" id="KW-0325">Glycoprotein</keyword>
<evidence type="ECO:0000313" key="21">
    <source>
        <dbReference type="Proteomes" id="UP001458880"/>
    </source>
</evidence>
<evidence type="ECO:0000256" key="12">
    <source>
        <dbReference type="ARBA" id="ARBA00023136"/>
    </source>
</evidence>
<keyword evidence="9 19" id="KW-0735">Signal-anchor</keyword>
<proteinExistence type="inferred from homology"/>